<feature type="region of interest" description="Disordered" evidence="1">
    <location>
        <begin position="55"/>
        <end position="78"/>
    </location>
</feature>
<dbReference type="EMBL" id="LGRX02024598">
    <property type="protein sequence ID" value="KAK3253878.1"/>
    <property type="molecule type" value="Genomic_DNA"/>
</dbReference>
<proteinExistence type="predicted"/>
<sequence>MLCNNYSDNSDSEGTTGMSSFCEGATYGHPDAALALSTDVTVKMYPTDFTVNDNPSFGVDSETPCEHSDSKMSNPSADEAKVVDSDGQKNVFSTVITDEKTLVYACAFLTTMGSYIVAYQVALIADDVGCSSIQAGIIICLLRLFRLVPDGIGICSGGRDHLSYPFLLAISLVLTIIALIVELAGEHVMSLALLCVGCGMSWASTPLNMIVPQLSNASGDSIRRYETLKVSLNRGGSLGEPSPEVKVTVKENALSVPTYVWSCFMTNLMMEFILGVSLVYFSLTWESELGATGILVCSVIPTASLITYAFVELVAWKRIPESVQGWFIFRTPMSHFLPPTFTLLLWMGMGLQGSSLAIIGCAHFVTCFVNGSVQRSAQVNMGTLLMLRPGTEHIVAIREALNTITGAIGGTVGVTLYDQLGQQEMTFYISSFMCTMIVLQLVLAAVHYNQYILKLEHMLEIYEDRMSEVVLKEEPSKIKAARIAKKNRMKSIFTSQQAMDDIEAKVKSLGLD</sequence>
<evidence type="ECO:0000313" key="4">
    <source>
        <dbReference type="Proteomes" id="UP001190700"/>
    </source>
</evidence>
<name>A0AAE0CGC3_9CHLO</name>
<feature type="transmembrane region" description="Helical" evidence="2">
    <location>
        <begin position="289"/>
        <end position="315"/>
    </location>
</feature>
<keyword evidence="2" id="KW-0812">Transmembrane</keyword>
<keyword evidence="2" id="KW-1133">Transmembrane helix</keyword>
<feature type="transmembrane region" description="Helical" evidence="2">
    <location>
        <begin position="259"/>
        <end position="283"/>
    </location>
</feature>
<evidence type="ECO:0000313" key="3">
    <source>
        <dbReference type="EMBL" id="KAK3253878.1"/>
    </source>
</evidence>
<comment type="caution">
    <text evidence="3">The sequence shown here is derived from an EMBL/GenBank/DDBJ whole genome shotgun (WGS) entry which is preliminary data.</text>
</comment>
<gene>
    <name evidence="3" type="ORF">CYMTET_36890</name>
</gene>
<feature type="transmembrane region" description="Helical" evidence="2">
    <location>
        <begin position="394"/>
        <end position="416"/>
    </location>
</feature>
<evidence type="ECO:0000256" key="1">
    <source>
        <dbReference type="SAM" id="MobiDB-lite"/>
    </source>
</evidence>
<dbReference type="AlphaFoldDB" id="A0AAE0CGC3"/>
<feature type="transmembrane region" description="Helical" evidence="2">
    <location>
        <begin position="187"/>
        <end position="205"/>
    </location>
</feature>
<feature type="transmembrane region" description="Helical" evidence="2">
    <location>
        <begin position="102"/>
        <end position="125"/>
    </location>
</feature>
<keyword evidence="4" id="KW-1185">Reference proteome</keyword>
<reference evidence="3 4" key="1">
    <citation type="journal article" date="2015" name="Genome Biol. Evol.">
        <title>Comparative Genomics of a Bacterivorous Green Alga Reveals Evolutionary Causalities and Consequences of Phago-Mixotrophic Mode of Nutrition.</title>
        <authorList>
            <person name="Burns J.A."/>
            <person name="Paasch A."/>
            <person name="Narechania A."/>
            <person name="Kim E."/>
        </authorList>
    </citation>
    <scope>NUCLEOTIDE SEQUENCE [LARGE SCALE GENOMIC DNA]</scope>
    <source>
        <strain evidence="3 4">PLY_AMNH</strain>
    </source>
</reference>
<feature type="transmembrane region" description="Helical" evidence="2">
    <location>
        <begin position="355"/>
        <end position="373"/>
    </location>
</feature>
<keyword evidence="2" id="KW-0472">Membrane</keyword>
<feature type="transmembrane region" description="Helical" evidence="2">
    <location>
        <begin position="161"/>
        <end position="181"/>
    </location>
</feature>
<dbReference type="Proteomes" id="UP001190700">
    <property type="component" value="Unassembled WGS sequence"/>
</dbReference>
<accession>A0AAE0CGC3</accession>
<evidence type="ECO:0000256" key="2">
    <source>
        <dbReference type="SAM" id="Phobius"/>
    </source>
</evidence>
<feature type="transmembrane region" description="Helical" evidence="2">
    <location>
        <begin position="428"/>
        <end position="448"/>
    </location>
</feature>
<organism evidence="3 4">
    <name type="scientific">Cymbomonas tetramitiformis</name>
    <dbReference type="NCBI Taxonomy" id="36881"/>
    <lineage>
        <taxon>Eukaryota</taxon>
        <taxon>Viridiplantae</taxon>
        <taxon>Chlorophyta</taxon>
        <taxon>Pyramimonadophyceae</taxon>
        <taxon>Pyramimonadales</taxon>
        <taxon>Pyramimonadaceae</taxon>
        <taxon>Cymbomonas</taxon>
    </lineage>
</organism>
<protein>
    <submittedName>
        <fullName evidence="3">Uncharacterized protein</fullName>
    </submittedName>
</protein>